<accession>A0A4Q9FDH0</accession>
<protein>
    <submittedName>
        <fullName evidence="2">Glycosyltransferase</fullName>
    </submittedName>
</protein>
<dbReference type="CDD" id="cd03801">
    <property type="entry name" value="GT4_PimA-like"/>
    <property type="match status" value="1"/>
</dbReference>
<dbReference type="SUPFAM" id="SSF53756">
    <property type="entry name" value="UDP-Glycosyltransferase/glycogen phosphorylase"/>
    <property type="match status" value="1"/>
</dbReference>
<keyword evidence="3" id="KW-1185">Reference proteome</keyword>
<evidence type="ECO:0000313" key="2">
    <source>
        <dbReference type="EMBL" id="TBN03619.1"/>
    </source>
</evidence>
<dbReference type="Pfam" id="PF00534">
    <property type="entry name" value="Glycos_transf_1"/>
    <property type="match status" value="1"/>
</dbReference>
<dbReference type="Gene3D" id="3.40.50.2000">
    <property type="entry name" value="Glycogen Phosphorylase B"/>
    <property type="match status" value="2"/>
</dbReference>
<dbReference type="Proteomes" id="UP000291142">
    <property type="component" value="Unassembled WGS sequence"/>
</dbReference>
<evidence type="ECO:0000313" key="3">
    <source>
        <dbReference type="Proteomes" id="UP000291142"/>
    </source>
</evidence>
<organism evidence="2 3">
    <name type="scientific">Hyunsoonleella flava</name>
    <dbReference type="NCBI Taxonomy" id="2527939"/>
    <lineage>
        <taxon>Bacteria</taxon>
        <taxon>Pseudomonadati</taxon>
        <taxon>Bacteroidota</taxon>
        <taxon>Flavobacteriia</taxon>
        <taxon>Flavobacteriales</taxon>
        <taxon>Flavobacteriaceae</taxon>
    </lineage>
</organism>
<dbReference type="PANTHER" id="PTHR45947">
    <property type="entry name" value="SULFOQUINOVOSYL TRANSFERASE SQD2"/>
    <property type="match status" value="1"/>
</dbReference>
<evidence type="ECO:0000259" key="1">
    <source>
        <dbReference type="Pfam" id="PF00534"/>
    </source>
</evidence>
<dbReference type="InterPro" id="IPR050194">
    <property type="entry name" value="Glycosyltransferase_grp1"/>
</dbReference>
<feature type="domain" description="Glycosyl transferase family 1" evidence="1">
    <location>
        <begin position="160"/>
        <end position="317"/>
    </location>
</feature>
<dbReference type="PANTHER" id="PTHR45947:SF3">
    <property type="entry name" value="SULFOQUINOVOSYL TRANSFERASE SQD2"/>
    <property type="match status" value="1"/>
</dbReference>
<reference evidence="2 3" key="1">
    <citation type="submission" date="2019-02" db="EMBL/GenBank/DDBJ databases">
        <title>Hyunsoonleella sp., isolated from marine sediment.</title>
        <authorList>
            <person name="Liu B.-T."/>
        </authorList>
    </citation>
    <scope>NUCLEOTIDE SEQUENCE [LARGE SCALE GENOMIC DNA]</scope>
    <source>
        <strain evidence="2 3">T58</strain>
    </source>
</reference>
<keyword evidence="2" id="KW-0808">Transferase</keyword>
<gene>
    <name evidence="2" type="ORF">EYD45_08865</name>
</gene>
<sequence length="336" mass="38488">MKNILYIGNQLSNKNKTATTIDTLSVLLRSEGFNVTIASSKKNKFLRLLDMLYHIINYRKSIDYVLIDTYSTYNFYYAYLCSRLCKYFKLKYVPILHGGNLPNRLKRSPKFSSQIFKNAHVNIAPSRYLLSFFEKAGYKNISHIPNTIELQNYGFKERKLNDIHLLWVRSFSNLYNPKLAVKILKLLKDDDINASLCMIGPDNDGSLKTVKAYADSLNLDVEFTGKLSKEEWHKKAESFNIFINTSNIDNMPISIVEAMALGLPVVSTNVGGLPFLIKDYIDGILVKPDDVEAFMAAILRLKNDASLVEQITINAREKVEQFDWKVVKNQWISILS</sequence>
<dbReference type="RefSeq" id="WP_130964187.1">
    <property type="nucleotide sequence ID" value="NZ_SIRT01000006.1"/>
</dbReference>
<dbReference type="GO" id="GO:0016757">
    <property type="term" value="F:glycosyltransferase activity"/>
    <property type="evidence" value="ECO:0007669"/>
    <property type="project" value="InterPro"/>
</dbReference>
<dbReference type="AlphaFoldDB" id="A0A4Q9FDH0"/>
<dbReference type="InterPro" id="IPR001296">
    <property type="entry name" value="Glyco_trans_1"/>
</dbReference>
<dbReference type="EMBL" id="SIRT01000006">
    <property type="protein sequence ID" value="TBN03619.1"/>
    <property type="molecule type" value="Genomic_DNA"/>
</dbReference>
<dbReference type="OrthoDB" id="139410at2"/>
<name>A0A4Q9FDH0_9FLAO</name>
<comment type="caution">
    <text evidence="2">The sequence shown here is derived from an EMBL/GenBank/DDBJ whole genome shotgun (WGS) entry which is preliminary data.</text>
</comment>
<proteinExistence type="predicted"/>